<accession>A0A1Q8EBG1</accession>
<evidence type="ECO:0000256" key="5">
    <source>
        <dbReference type="ARBA" id="ARBA00022645"/>
    </source>
</evidence>
<dbReference type="InterPro" id="IPR015956">
    <property type="entry name" value="Peniciliin-bd_prot_C_sf"/>
</dbReference>
<dbReference type="EMBL" id="UHEN01000001">
    <property type="protein sequence ID" value="SUN06852.1"/>
    <property type="molecule type" value="Genomic_DNA"/>
</dbReference>
<evidence type="ECO:0000256" key="12">
    <source>
        <dbReference type="ARBA" id="ARBA00034000"/>
    </source>
</evidence>
<dbReference type="GO" id="GO:0008360">
    <property type="term" value="P:regulation of cell shape"/>
    <property type="evidence" value="ECO:0007669"/>
    <property type="project" value="UniProtKB-KW"/>
</dbReference>
<dbReference type="EMBL" id="MSJL01000050">
    <property type="protein sequence ID" value="OLF49134.1"/>
    <property type="molecule type" value="Genomic_DNA"/>
</dbReference>
<name>A0A1Q8EBG1_STRAI</name>
<dbReference type="Proteomes" id="UP000186437">
    <property type="component" value="Unassembled WGS sequence"/>
</dbReference>
<keyword evidence="10" id="KW-0573">Peptidoglycan synthesis</keyword>
<dbReference type="GO" id="GO:0071555">
    <property type="term" value="P:cell wall organization"/>
    <property type="evidence" value="ECO:0007669"/>
    <property type="project" value="UniProtKB-KW"/>
</dbReference>
<gene>
    <name evidence="18" type="primary">dacA</name>
    <name evidence="17" type="ORF">BU200_08995</name>
    <name evidence="18" type="ORF">NCTC12957_00851</name>
</gene>
<dbReference type="GO" id="GO:0006508">
    <property type="term" value="P:proteolysis"/>
    <property type="evidence" value="ECO:0007669"/>
    <property type="project" value="UniProtKB-KW"/>
</dbReference>
<dbReference type="Pfam" id="PF00768">
    <property type="entry name" value="Peptidase_S11"/>
    <property type="match status" value="1"/>
</dbReference>
<keyword evidence="19" id="KW-1185">Reference proteome</keyword>
<dbReference type="Pfam" id="PF07943">
    <property type="entry name" value="PBP5_C"/>
    <property type="match status" value="1"/>
</dbReference>
<dbReference type="InterPro" id="IPR012338">
    <property type="entry name" value="Beta-lactam/transpept-like"/>
</dbReference>
<evidence type="ECO:0000313" key="19">
    <source>
        <dbReference type="Proteomes" id="UP000186437"/>
    </source>
</evidence>
<comment type="function">
    <text evidence="1">Removes C-terminal D-alanyl residues from sugar-peptide cell wall precursors.</text>
</comment>
<evidence type="ECO:0000256" key="1">
    <source>
        <dbReference type="ARBA" id="ARBA00003217"/>
    </source>
</evidence>
<evidence type="ECO:0000256" key="3">
    <source>
        <dbReference type="ARBA" id="ARBA00007164"/>
    </source>
</evidence>
<reference evidence="19" key="1">
    <citation type="submission" date="2016-12" db="EMBL/GenBank/DDBJ databases">
        <authorList>
            <person name="Gulvik C.A."/>
        </authorList>
    </citation>
    <scope>NUCLEOTIDE SEQUENCE [LARGE SCALE GENOMIC DNA]</scope>
    <source>
        <strain evidence="19">ATCC 51725</strain>
    </source>
</reference>
<keyword evidence="7 15" id="KW-0732">Signal</keyword>
<dbReference type="PANTHER" id="PTHR21581">
    <property type="entry name" value="D-ALANYL-D-ALANINE CARBOXYPEPTIDASE"/>
    <property type="match status" value="1"/>
</dbReference>
<evidence type="ECO:0000256" key="8">
    <source>
        <dbReference type="ARBA" id="ARBA00022801"/>
    </source>
</evidence>
<dbReference type="InterPro" id="IPR001967">
    <property type="entry name" value="Peptidase_S11_N"/>
</dbReference>
<evidence type="ECO:0000256" key="11">
    <source>
        <dbReference type="ARBA" id="ARBA00023316"/>
    </source>
</evidence>
<dbReference type="OrthoDB" id="9791132at2"/>
<keyword evidence="9" id="KW-0133">Cell shape</keyword>
<evidence type="ECO:0000256" key="13">
    <source>
        <dbReference type="PIRSR" id="PIRSR618044-2"/>
    </source>
</evidence>
<dbReference type="AlphaFoldDB" id="A0A1Q8EBG1"/>
<organism evidence="17 19">
    <name type="scientific">Streptococcus acidominimus</name>
    <dbReference type="NCBI Taxonomy" id="1326"/>
    <lineage>
        <taxon>Bacteria</taxon>
        <taxon>Bacillati</taxon>
        <taxon>Bacillota</taxon>
        <taxon>Bacilli</taxon>
        <taxon>Lactobacillales</taxon>
        <taxon>Streptococcaceae</taxon>
        <taxon>Streptococcus</taxon>
    </lineage>
</organism>
<comment type="similarity">
    <text evidence="3 14">Belongs to the peptidase S11 family.</text>
</comment>
<evidence type="ECO:0000256" key="10">
    <source>
        <dbReference type="ARBA" id="ARBA00022984"/>
    </source>
</evidence>
<evidence type="ECO:0000259" key="16">
    <source>
        <dbReference type="SMART" id="SM00936"/>
    </source>
</evidence>
<sequence length="413" mass="45510">MKRLYKFLIACLCATLFPFSVHALDTYSTDAEHSIAIEAQTGKILYEQNATTPASIASLSNLLTVYLVYEAIEQKKLTLDSQVPISDYAYNLTIASPVTNVPLDKRSYSVQELIKASLIASANSATIALAEQVAGSEAAFVDLMQEKLVSWGISDATIINSTGLSTDLLEEKQPSDETSEPKSEENRLSALDVAIVARRLILDYPQVLKVTSQSHFKLNETTHYGTNALLRGGAYERGGVDGLKTASGTSIVATSVENGMRVITVILHTKEGDLYPEKRFLETINLMNYSYTYFKWIPIVEAGQPYHDSKVTVFNGGKATAEAVAKEDLMFVKRERYTEETKAKAEGLQTIFDAPLAKGTVLGTLTLNDTDLIGHGYVDQQPSVELVAAEDTPPAIWPFSWWNHFVRYVNENL</sequence>
<dbReference type="SMART" id="SM00936">
    <property type="entry name" value="PBP5_C"/>
    <property type="match status" value="1"/>
</dbReference>
<dbReference type="Gene3D" id="2.60.410.10">
    <property type="entry name" value="D-Ala-D-Ala carboxypeptidase, C-terminal domain"/>
    <property type="match status" value="1"/>
</dbReference>
<feature type="domain" description="Peptidase S11 D-Ala-D-Ala carboxypeptidase A C-terminal" evidence="16">
    <location>
        <begin position="294"/>
        <end position="394"/>
    </location>
</feature>
<evidence type="ECO:0000256" key="7">
    <source>
        <dbReference type="ARBA" id="ARBA00022729"/>
    </source>
</evidence>
<comment type="catalytic activity">
    <reaction evidence="12">
        <text>Preferential cleavage: (Ac)2-L-Lys-D-Ala-|-D-Ala. Also transpeptidation of peptidyl-alanyl moieties that are N-acyl substituents of D-alanine.</text>
        <dbReference type="EC" id="3.4.16.4"/>
    </reaction>
</comment>
<dbReference type="SUPFAM" id="SSF69189">
    <property type="entry name" value="Penicillin-binding protein associated domain"/>
    <property type="match status" value="1"/>
</dbReference>
<dbReference type="UniPathway" id="UPA00219"/>
<keyword evidence="11" id="KW-0961">Cell wall biogenesis/degradation</keyword>
<evidence type="ECO:0000256" key="14">
    <source>
        <dbReference type="RuleBase" id="RU004016"/>
    </source>
</evidence>
<keyword evidence="8 18" id="KW-0378">Hydrolase</keyword>
<evidence type="ECO:0000313" key="20">
    <source>
        <dbReference type="Proteomes" id="UP000255213"/>
    </source>
</evidence>
<feature type="chain" id="PRO_5044564140" description="serine-type D-Ala-D-Ala carboxypeptidase" evidence="15">
    <location>
        <begin position="24"/>
        <end position="413"/>
    </location>
</feature>
<proteinExistence type="inferred from homology"/>
<reference evidence="17" key="2">
    <citation type="submission" date="2016-12" db="EMBL/GenBank/DDBJ databases">
        <authorList>
            <person name="Song W.-J."/>
            <person name="Kurnit D.M."/>
        </authorList>
    </citation>
    <scope>NUCLEOTIDE SEQUENCE [LARGE SCALE GENOMIC DNA]</scope>
    <source>
        <strain evidence="17">ATCC 51725</strain>
    </source>
</reference>
<evidence type="ECO:0000256" key="9">
    <source>
        <dbReference type="ARBA" id="ARBA00022960"/>
    </source>
</evidence>
<dbReference type="GO" id="GO:0009252">
    <property type="term" value="P:peptidoglycan biosynthetic process"/>
    <property type="evidence" value="ECO:0007669"/>
    <property type="project" value="UniProtKB-UniPathway"/>
</dbReference>
<evidence type="ECO:0000256" key="6">
    <source>
        <dbReference type="ARBA" id="ARBA00022670"/>
    </source>
</evidence>
<evidence type="ECO:0000313" key="17">
    <source>
        <dbReference type="EMBL" id="OLF49134.1"/>
    </source>
</evidence>
<feature type="signal peptide" evidence="15">
    <location>
        <begin position="1"/>
        <end position="23"/>
    </location>
</feature>
<evidence type="ECO:0000256" key="4">
    <source>
        <dbReference type="ARBA" id="ARBA00012448"/>
    </source>
</evidence>
<protein>
    <recommendedName>
        <fullName evidence="4">serine-type D-Ala-D-Ala carboxypeptidase</fullName>
        <ecNumber evidence="4">3.4.16.4</ecNumber>
    </recommendedName>
</protein>
<evidence type="ECO:0000256" key="15">
    <source>
        <dbReference type="SAM" id="SignalP"/>
    </source>
</evidence>
<dbReference type="Proteomes" id="UP000255213">
    <property type="component" value="Unassembled WGS sequence"/>
</dbReference>
<reference evidence="18 20" key="3">
    <citation type="submission" date="2018-06" db="EMBL/GenBank/DDBJ databases">
        <authorList>
            <consortium name="Pathogen Informatics"/>
            <person name="Doyle S."/>
        </authorList>
    </citation>
    <scope>NUCLEOTIDE SEQUENCE [LARGE SCALE GENOMIC DNA]</scope>
    <source>
        <strain evidence="18 20">NCTC12957</strain>
    </source>
</reference>
<dbReference type="SUPFAM" id="SSF56601">
    <property type="entry name" value="beta-lactamase/transpeptidase-like"/>
    <property type="match status" value="1"/>
</dbReference>
<dbReference type="Gene3D" id="3.40.710.10">
    <property type="entry name" value="DD-peptidase/beta-lactamase superfamily"/>
    <property type="match status" value="1"/>
</dbReference>
<evidence type="ECO:0000256" key="2">
    <source>
        <dbReference type="ARBA" id="ARBA00004752"/>
    </source>
</evidence>
<dbReference type="InterPro" id="IPR018044">
    <property type="entry name" value="Peptidase_S11"/>
</dbReference>
<dbReference type="InterPro" id="IPR012907">
    <property type="entry name" value="Peptidase_S11_C"/>
</dbReference>
<dbReference type="EC" id="3.4.16.4" evidence="4"/>
<dbReference type="GO" id="GO:0009002">
    <property type="term" value="F:serine-type D-Ala-D-Ala carboxypeptidase activity"/>
    <property type="evidence" value="ECO:0007669"/>
    <property type="project" value="UniProtKB-EC"/>
</dbReference>
<keyword evidence="5 18" id="KW-0121">Carboxypeptidase</keyword>
<evidence type="ECO:0000313" key="18">
    <source>
        <dbReference type="EMBL" id="SUN06852.1"/>
    </source>
</evidence>
<dbReference type="RefSeq" id="WP_075099831.1">
    <property type="nucleotide sequence ID" value="NZ_MSJL01000050.1"/>
</dbReference>
<dbReference type="PRINTS" id="PR00725">
    <property type="entry name" value="DADACBPTASE1"/>
</dbReference>
<dbReference type="InterPro" id="IPR037167">
    <property type="entry name" value="Peptidase_S11_C_sf"/>
</dbReference>
<keyword evidence="6" id="KW-0645">Protease</keyword>
<feature type="binding site" evidence="13">
    <location>
        <position position="244"/>
    </location>
    <ligand>
        <name>substrate</name>
    </ligand>
</feature>
<comment type="pathway">
    <text evidence="2">Cell wall biogenesis; peptidoglycan biosynthesis.</text>
</comment>
<dbReference type="PANTHER" id="PTHR21581:SF11">
    <property type="entry name" value="D-ALANYL-D-ALANINE CARBOXYPEPTIDASE DACA"/>
    <property type="match status" value="1"/>
</dbReference>